<evidence type="ECO:0000313" key="5">
    <source>
        <dbReference type="Proteomes" id="UP000646827"/>
    </source>
</evidence>
<organism evidence="4 5">
    <name type="scientific">Circinella minor</name>
    <dbReference type="NCBI Taxonomy" id="1195481"/>
    <lineage>
        <taxon>Eukaryota</taxon>
        <taxon>Fungi</taxon>
        <taxon>Fungi incertae sedis</taxon>
        <taxon>Mucoromycota</taxon>
        <taxon>Mucoromycotina</taxon>
        <taxon>Mucoromycetes</taxon>
        <taxon>Mucorales</taxon>
        <taxon>Lichtheimiaceae</taxon>
        <taxon>Circinella</taxon>
    </lineage>
</organism>
<feature type="compositionally biased region" description="Low complexity" evidence="1">
    <location>
        <begin position="94"/>
        <end position="121"/>
    </location>
</feature>
<name>A0A8H7S4L9_9FUNG</name>
<accession>A0A8H7S4L9</accession>
<dbReference type="EMBL" id="JAEPRB010000078">
    <property type="protein sequence ID" value="KAG2222625.1"/>
    <property type="molecule type" value="Genomic_DNA"/>
</dbReference>
<evidence type="ECO:0000256" key="1">
    <source>
        <dbReference type="SAM" id="MobiDB-lite"/>
    </source>
</evidence>
<feature type="domain" description="FAS1" evidence="3">
    <location>
        <begin position="358"/>
        <end position="505"/>
    </location>
</feature>
<comment type="caution">
    <text evidence="4">The sequence shown here is derived from an EMBL/GenBank/DDBJ whole genome shotgun (WGS) entry which is preliminary data.</text>
</comment>
<feature type="domain" description="FAS1" evidence="3">
    <location>
        <begin position="22"/>
        <end position="355"/>
    </location>
</feature>
<dbReference type="InterPro" id="IPR000782">
    <property type="entry name" value="FAS1_domain"/>
</dbReference>
<gene>
    <name evidence="4" type="ORF">INT45_008289</name>
</gene>
<dbReference type="AlphaFoldDB" id="A0A8H7S4L9"/>
<dbReference type="PROSITE" id="PS50213">
    <property type="entry name" value="FAS1"/>
    <property type="match status" value="2"/>
</dbReference>
<dbReference type="Pfam" id="PF02469">
    <property type="entry name" value="Fasciclin"/>
    <property type="match status" value="1"/>
</dbReference>
<feature type="compositionally biased region" description="Acidic residues" evidence="1">
    <location>
        <begin position="273"/>
        <end position="282"/>
    </location>
</feature>
<feature type="compositionally biased region" description="Polar residues" evidence="1">
    <location>
        <begin position="257"/>
        <end position="272"/>
    </location>
</feature>
<dbReference type="GO" id="GO:0005615">
    <property type="term" value="C:extracellular space"/>
    <property type="evidence" value="ECO:0007669"/>
    <property type="project" value="TreeGrafter"/>
</dbReference>
<dbReference type="Proteomes" id="UP000646827">
    <property type="component" value="Unassembled WGS sequence"/>
</dbReference>
<evidence type="ECO:0000313" key="4">
    <source>
        <dbReference type="EMBL" id="KAG2222625.1"/>
    </source>
</evidence>
<feature type="region of interest" description="Disordered" evidence="1">
    <location>
        <begin position="257"/>
        <end position="323"/>
    </location>
</feature>
<feature type="compositionally biased region" description="Low complexity" evidence="1">
    <location>
        <begin position="283"/>
        <end position="307"/>
    </location>
</feature>
<feature type="signal peptide" evidence="2">
    <location>
        <begin position="1"/>
        <end position="19"/>
    </location>
</feature>
<dbReference type="InterPro" id="IPR050904">
    <property type="entry name" value="Adhesion/Biosynth-related"/>
</dbReference>
<dbReference type="Gene3D" id="2.30.180.10">
    <property type="entry name" value="FAS1 domain"/>
    <property type="match status" value="2"/>
</dbReference>
<keyword evidence="5" id="KW-1185">Reference proteome</keyword>
<feature type="chain" id="PRO_5034518148" description="FAS1 domain-containing protein" evidence="2">
    <location>
        <begin position="20"/>
        <end position="585"/>
    </location>
</feature>
<feature type="compositionally biased region" description="Polar residues" evidence="1">
    <location>
        <begin position="79"/>
        <end position="93"/>
    </location>
</feature>
<protein>
    <recommendedName>
        <fullName evidence="3">FAS1 domain-containing protein</fullName>
    </recommendedName>
</protein>
<feature type="compositionally biased region" description="Low complexity" evidence="1">
    <location>
        <begin position="165"/>
        <end position="177"/>
    </location>
</feature>
<dbReference type="SUPFAM" id="SSF82153">
    <property type="entry name" value="FAS1 domain"/>
    <property type="match status" value="2"/>
</dbReference>
<dbReference type="OrthoDB" id="286301at2759"/>
<reference evidence="4 5" key="1">
    <citation type="submission" date="2020-12" db="EMBL/GenBank/DDBJ databases">
        <title>Metabolic potential, ecology and presence of endohyphal bacteria is reflected in genomic diversity of Mucoromycotina.</title>
        <authorList>
            <person name="Muszewska A."/>
            <person name="Okrasinska A."/>
            <person name="Steczkiewicz K."/>
            <person name="Drgas O."/>
            <person name="Orlowska M."/>
            <person name="Perlinska-Lenart U."/>
            <person name="Aleksandrzak-Piekarczyk T."/>
            <person name="Szatraj K."/>
            <person name="Zielenkiewicz U."/>
            <person name="Pilsyk S."/>
            <person name="Malc E."/>
            <person name="Mieczkowski P."/>
            <person name="Kruszewska J.S."/>
            <person name="Biernat P."/>
            <person name="Pawlowska J."/>
        </authorList>
    </citation>
    <scope>NUCLEOTIDE SEQUENCE [LARGE SCALE GENOMIC DNA]</scope>
    <source>
        <strain evidence="4 5">CBS 142.35</strain>
    </source>
</reference>
<dbReference type="PANTHER" id="PTHR10900:SF77">
    <property type="entry name" value="FI19380P1"/>
    <property type="match status" value="1"/>
</dbReference>
<evidence type="ECO:0000259" key="3">
    <source>
        <dbReference type="PROSITE" id="PS50213"/>
    </source>
</evidence>
<evidence type="ECO:0000256" key="2">
    <source>
        <dbReference type="SAM" id="SignalP"/>
    </source>
</evidence>
<proteinExistence type="predicted"/>
<sequence length="585" mass="62760">MWIGKLFVLGVLGAASVNAQLTNSTLLGILNTTQLAPSGKFMELLKSDKSFKPIIELLSNPGNHTLFIPTDQAIQDLTDQSQSNGDFNDNVPQNSSSSSNSNSSSSSSSSSSPSSSSGSGSDKAPEVGGSGSEPPPSEAEEGGNQQQVQENNPVVRAIFARDLTNLQSNSTNSTNSTSGGGSGNSTQQQNNLTANTVPFKQGPYANLTVLNLIQYHILKGEYILKDLNDTNVFHTTLTNKTLDKNGNGLAIVVNQQNETGSSDQNSQNSTDENSQDSGDENNQDSGDQEQQQQIRQLADQQQNSTNSTGGGGSNNQTTPPVPKKYVVGNGVDFANVTIKNIEASNGVLNFIDKVLAPPGKPTTVIQNVSDTQTLAQLVQQHNDTANQVNSAHNITIFIPSDQALSDANLGSSSVQIMEGLQNLQAQPNNIQQLIKDHIVPGVYYAENLTEIANQTSGNHSIKNLNNDSLPLTYVNATSVKVNNTATSWVNKEVNNNKEVKVKIKAKAKTKVSNKEVKTKVNNKEVKTKVNNKEVKTKVSNKEVKTKVNNKEVKTKVSNKEVKTKVNKVAKIKANNKFKTNNKLTS</sequence>
<keyword evidence="2" id="KW-0732">Signal</keyword>
<feature type="region of interest" description="Disordered" evidence="1">
    <location>
        <begin position="165"/>
        <end position="190"/>
    </location>
</feature>
<feature type="region of interest" description="Disordered" evidence="1">
    <location>
        <begin position="79"/>
        <end position="148"/>
    </location>
</feature>
<dbReference type="InterPro" id="IPR036378">
    <property type="entry name" value="FAS1_dom_sf"/>
</dbReference>
<dbReference type="PANTHER" id="PTHR10900">
    <property type="entry name" value="PERIOSTIN-RELATED"/>
    <property type="match status" value="1"/>
</dbReference>